<dbReference type="EMBL" id="MN739708">
    <property type="protein sequence ID" value="QHT22240.1"/>
    <property type="molecule type" value="Genomic_DNA"/>
</dbReference>
<reference evidence="1" key="1">
    <citation type="journal article" date="2020" name="Nature">
        <title>Giant virus diversity and host interactions through global metagenomics.</title>
        <authorList>
            <person name="Schulz F."/>
            <person name="Roux S."/>
            <person name="Paez-Espino D."/>
            <person name="Jungbluth S."/>
            <person name="Walsh D.A."/>
            <person name="Denef V.J."/>
            <person name="McMahon K.D."/>
            <person name="Konstantinidis K.T."/>
            <person name="Eloe-Fadrosh E.A."/>
            <person name="Kyrpides N.C."/>
            <person name="Woyke T."/>
        </authorList>
    </citation>
    <scope>NUCLEOTIDE SEQUENCE</scope>
    <source>
        <strain evidence="1">GVMAG-M-3300023179-107</strain>
    </source>
</reference>
<accession>A0A6C0E0W8</accession>
<protein>
    <recommendedName>
        <fullName evidence="2">Peptidase S74 domain-containing protein</fullName>
    </recommendedName>
</protein>
<evidence type="ECO:0008006" key="2">
    <source>
        <dbReference type="Google" id="ProtNLM"/>
    </source>
</evidence>
<evidence type="ECO:0000313" key="1">
    <source>
        <dbReference type="EMBL" id="QHT22240.1"/>
    </source>
</evidence>
<organism evidence="1">
    <name type="scientific">viral metagenome</name>
    <dbReference type="NCBI Taxonomy" id="1070528"/>
    <lineage>
        <taxon>unclassified sequences</taxon>
        <taxon>metagenomes</taxon>
        <taxon>organismal metagenomes</taxon>
    </lineage>
</organism>
<sequence length="1496" mass="157343">MTKPILHQRITYQNSLGRISSLSDSINQGVRNDDSPTFANLQLTGNATIEGNLYVEGNTTLLDTNVIAFEDNIVLINRLESGSGVTLNQSGLEVERGNLENYRIVFNEPDFTFRVGALSNMQPVAVREDNPLSRGVITWNNTTKTLNSVNDVTIDMLFSSTTNSSNSSTGALKVNGGVGIRKDVSIDGVLYMKGNTITTNSTTNALVVTSVGDINLTPSGRLVIPYNIPIVLGTLGQRIVCNSVNNSVDVFSSGDLNLQISFGKKITIPNQVPLTFSTASEKIYTDDSNNLVITSGQDINLTPGTSKKISIPTNTPLSFGSSAQYISANLLNDLNIVSSNNIYLTPAAGLNICVPTDIGIKFGTGGLQRIHANSSNVLNIAGSSDINITPTTKLKIPVNVPFVFGSDTNYIKSNTDGTLLISAIKNVEVKSTVNSSSVADGALVIEGGVGIAKNLHVGGDLVVQGDTITMNTQTILVEDNLIVVNNTPLASADGGFLVKRFADGVSSTIGNVYAAMYFKESTDQFVFAFTNTASSLTVTATDYIPILANELQLMSTKDAVSFSNASFSIMGGAYIHKNLIVGNDITASNLNISQKVTATSIETQNASFGSLSITSTVDSGSVSTGAFIVPGGVGVAKNIYIGGRTVINNTMSSSSNTSGALVVNGGITINGEDNSTNVGFGGAMYVGGGASINKDLYIGGKLTCNSSGSFSHLQISDTSTNSVSINGGIHIQNTTNALGVTEGGVLKVEGGAAIYKDLYVGEKVTTSDIIADTNAILPGNFQVKNIINSNTSASAWIYLGALDIQTDMKIINGSVTLSFASNILGTVGTFSHSYHGAQNYNSPPHIFVYKSGSHYHSFVKAPSSASLQAVIGYNSGSPFHFGIEGYGLKPNGNESGFDNSTWTEAYSTENESNNTIRTGTLVVESALSVSDNLPTIGVNNTSKTNTQDVGILLQRYQKANDNGEGDVVNNGDVLVSGTLPTQAGATSLQVKLNPSASSVNDTYIGMWIIITSGTNINQVRKITSYNGSQRVAQLETEWTLQNPSLGDTYSIYGSTHAGMYYTESNNTINFAHTNRNDIDNINAGVNDYIHIKSKSLELVGTHASTLLSNGEVVITSSTDSSSTTVGGSLTSYGGASFSKNVRVGNKCFIGDTSSPPNASLHINHSTSSLLLESGNAYIEFKDTLLNNRFGIVSNASSGIFALTYSTSGSPLLAKGALVITNEGNIGINTTSNITSSLTLKENSFIGSNTNTGFLSISANNDNTHGSSVVMYGSSNGSFNGDLHYTTSHNGSHVFKNGLFNLLTLENNGNALFASTKPSTNTSSASLICNGGVSIACTENALSFTKGGCLTIAGGACVKKDLYIGGDAFINGTLTGNFVNTPSITFSNTVGCSILSYGNNKTITLNDEIILSYYVNTIPISESQNCQFQFDIPYKATNLLNRGDIIITCSGYTDENDVTPLFNVLGVGIVGTTKAVVKYQSASIAQHTLLITCRYTK</sequence>
<proteinExistence type="predicted"/>
<name>A0A6C0E0W8_9ZZZZ</name>